<dbReference type="GO" id="GO:0016020">
    <property type="term" value="C:membrane"/>
    <property type="evidence" value="ECO:0007669"/>
    <property type="project" value="UniProtKB-SubCell"/>
</dbReference>
<evidence type="ECO:0000256" key="5">
    <source>
        <dbReference type="SAM" id="Phobius"/>
    </source>
</evidence>
<evidence type="ECO:0000313" key="7">
    <source>
        <dbReference type="Proteomes" id="UP001055108"/>
    </source>
</evidence>
<proteinExistence type="predicted"/>
<dbReference type="InterPro" id="IPR001129">
    <property type="entry name" value="Membr-assoc_MAPEG"/>
</dbReference>
<dbReference type="Pfam" id="PF01124">
    <property type="entry name" value="MAPEG"/>
    <property type="match status" value="1"/>
</dbReference>
<dbReference type="PANTHER" id="PTHR35814">
    <property type="match status" value="1"/>
</dbReference>
<organism evidence="6 7">
    <name type="scientific">Methylobacterium gregans</name>
    <dbReference type="NCBI Taxonomy" id="374424"/>
    <lineage>
        <taxon>Bacteria</taxon>
        <taxon>Pseudomonadati</taxon>
        <taxon>Pseudomonadota</taxon>
        <taxon>Alphaproteobacteria</taxon>
        <taxon>Hyphomicrobiales</taxon>
        <taxon>Methylobacteriaceae</taxon>
        <taxon>Methylobacterium</taxon>
    </lineage>
</organism>
<evidence type="ECO:0000256" key="2">
    <source>
        <dbReference type="ARBA" id="ARBA00022692"/>
    </source>
</evidence>
<gene>
    <name evidence="6" type="primary">yecN_1</name>
    <name evidence="6" type="ORF">NBEOAGPD_0792</name>
</gene>
<keyword evidence="4 5" id="KW-0472">Membrane</keyword>
<protein>
    <submittedName>
        <fullName evidence="6">Inner membrane protein YecN</fullName>
    </submittedName>
</protein>
<sequence length="134" mass="14469">MTQLFVPAATALYAGLFAILYCALSLRVVQARRAARVLLGVGGQPVLERRVRVHANFAEYVPLALVLMLLAELSGYPRWTLDGIGLVLLAGRCVHAFGVSQAPEDIRLRIGGMLATLVPILTLGLMLLPVAFLF</sequence>
<evidence type="ECO:0000313" key="6">
    <source>
        <dbReference type="EMBL" id="GJD77585.1"/>
    </source>
</evidence>
<dbReference type="InterPro" id="IPR023352">
    <property type="entry name" value="MAPEG-like_dom_sf"/>
</dbReference>
<dbReference type="SUPFAM" id="SSF161084">
    <property type="entry name" value="MAPEG domain-like"/>
    <property type="match status" value="1"/>
</dbReference>
<name>A0AA37HLA6_9HYPH</name>
<dbReference type="Gene3D" id="1.20.120.550">
    <property type="entry name" value="Membrane associated eicosanoid/glutathione metabolism-like domain"/>
    <property type="match status" value="1"/>
</dbReference>
<feature type="transmembrane region" description="Helical" evidence="5">
    <location>
        <begin position="112"/>
        <end position="133"/>
    </location>
</feature>
<reference evidence="6" key="2">
    <citation type="submission" date="2021-08" db="EMBL/GenBank/DDBJ databases">
        <authorList>
            <person name="Tani A."/>
            <person name="Ola A."/>
            <person name="Ogura Y."/>
            <person name="Katsura K."/>
            <person name="Hayashi T."/>
        </authorList>
    </citation>
    <scope>NUCLEOTIDE SEQUENCE</scope>
    <source>
        <strain evidence="6">NBRC 103626</strain>
    </source>
</reference>
<dbReference type="EMBL" id="BPQM01000018">
    <property type="protein sequence ID" value="GJD77585.1"/>
    <property type="molecule type" value="Genomic_DNA"/>
</dbReference>
<accession>A0AA37HLA6</accession>
<reference evidence="6" key="1">
    <citation type="journal article" date="2016" name="Front. Microbiol.">
        <title>Genome Sequence of the Piezophilic, Mesophilic Sulfate-Reducing Bacterium Desulfovibrio indicus J2T.</title>
        <authorList>
            <person name="Cao J."/>
            <person name="Maignien L."/>
            <person name="Shao Z."/>
            <person name="Alain K."/>
            <person name="Jebbar M."/>
        </authorList>
    </citation>
    <scope>NUCLEOTIDE SEQUENCE</scope>
    <source>
        <strain evidence="6">NBRC 103626</strain>
    </source>
</reference>
<comment type="caution">
    <text evidence="6">The sequence shown here is derived from an EMBL/GenBank/DDBJ whole genome shotgun (WGS) entry which is preliminary data.</text>
</comment>
<dbReference type="RefSeq" id="WP_238301344.1">
    <property type="nucleotide sequence ID" value="NZ_BPQM01000018.1"/>
</dbReference>
<dbReference type="Proteomes" id="UP001055108">
    <property type="component" value="Unassembled WGS sequence"/>
</dbReference>
<evidence type="ECO:0000256" key="1">
    <source>
        <dbReference type="ARBA" id="ARBA00004370"/>
    </source>
</evidence>
<keyword evidence="3 5" id="KW-1133">Transmembrane helix</keyword>
<feature type="transmembrane region" description="Helical" evidence="5">
    <location>
        <begin position="6"/>
        <end position="26"/>
    </location>
</feature>
<comment type="subcellular location">
    <subcellularLocation>
        <location evidence="1">Membrane</location>
    </subcellularLocation>
</comment>
<evidence type="ECO:0000256" key="3">
    <source>
        <dbReference type="ARBA" id="ARBA00022989"/>
    </source>
</evidence>
<dbReference type="PANTHER" id="PTHR35814:SF1">
    <property type="entry name" value="GLUTATHIONE S-TRANSFERASE-RELATED"/>
    <property type="match status" value="1"/>
</dbReference>
<keyword evidence="2 5" id="KW-0812">Transmembrane</keyword>
<keyword evidence="7" id="KW-1185">Reference proteome</keyword>
<evidence type="ECO:0000256" key="4">
    <source>
        <dbReference type="ARBA" id="ARBA00023136"/>
    </source>
</evidence>
<dbReference type="AlphaFoldDB" id="A0AA37HLA6"/>